<evidence type="ECO:0000256" key="7">
    <source>
        <dbReference type="ARBA" id="ARBA00022741"/>
    </source>
</evidence>
<dbReference type="InterPro" id="IPR024283">
    <property type="entry name" value="TOC159_MAD"/>
</dbReference>
<dbReference type="InterPro" id="IPR045058">
    <property type="entry name" value="GIMA/IAN/Toc"/>
</dbReference>
<keyword evidence="13" id="KW-0342">GTP-binding</keyword>
<keyword evidence="7" id="KW-0547">Nucleotide-binding</keyword>
<dbReference type="EMBL" id="LT934120">
    <property type="protein sequence ID" value="VAI39599.1"/>
    <property type="molecule type" value="Genomic_DNA"/>
</dbReference>
<evidence type="ECO:0000256" key="9">
    <source>
        <dbReference type="ARBA" id="ARBA00022805"/>
    </source>
</evidence>
<keyword evidence="5" id="KW-0812">Transmembrane</keyword>
<evidence type="ECO:0000256" key="14">
    <source>
        <dbReference type="ARBA" id="ARBA00023136"/>
    </source>
</evidence>
<proteinExistence type="inferred from homology"/>
<feature type="domain" description="Translocase of chloroplast 159/132 membrane anchor" evidence="19">
    <location>
        <begin position="666"/>
        <end position="929"/>
    </location>
</feature>
<evidence type="ECO:0000256" key="1">
    <source>
        <dbReference type="ARBA" id="ARBA00001946"/>
    </source>
</evidence>
<dbReference type="AlphaFoldDB" id="A0A9R0XMH5"/>
<keyword evidence="11" id="KW-0653">Protein transport</keyword>
<dbReference type="SUPFAM" id="SSF52540">
    <property type="entry name" value="P-loop containing nucleoside triphosphate hydrolases"/>
    <property type="match status" value="1"/>
</dbReference>
<dbReference type="Proteomes" id="UP000324705">
    <property type="component" value="Chromosome 5B"/>
</dbReference>
<dbReference type="Gramene" id="TRITD5Bv1G239100.5">
    <property type="protein sequence ID" value="TRITD5Bv1G239100.5"/>
    <property type="gene ID" value="TRITD5Bv1G239100"/>
</dbReference>
<keyword evidence="10" id="KW-0460">Magnesium</keyword>
<dbReference type="PANTHER" id="PTHR10903">
    <property type="entry name" value="GTPASE, IMAP FAMILY MEMBER-RELATED"/>
    <property type="match status" value="1"/>
</dbReference>
<feature type="compositionally biased region" description="Acidic residues" evidence="17">
    <location>
        <begin position="183"/>
        <end position="192"/>
    </location>
</feature>
<evidence type="ECO:0000256" key="11">
    <source>
        <dbReference type="ARBA" id="ARBA00022927"/>
    </source>
</evidence>
<evidence type="ECO:0000313" key="20">
    <source>
        <dbReference type="EMBL" id="VAI39599.1"/>
    </source>
</evidence>
<evidence type="ECO:0000256" key="4">
    <source>
        <dbReference type="ARBA" id="ARBA00022640"/>
    </source>
</evidence>
<dbReference type="NCBIfam" id="TIGR00993">
    <property type="entry name" value="3a0901s04IAP86"/>
    <property type="match status" value="1"/>
</dbReference>
<comment type="subcellular location">
    <subcellularLocation>
        <location evidence="15">Plastid</location>
        <location evidence="15">Chloroplast outer membrane</location>
        <topology evidence="15">Single-pass membrane protein</topology>
    </subcellularLocation>
</comment>
<dbReference type="InterPro" id="IPR006703">
    <property type="entry name" value="G_AIG1"/>
</dbReference>
<evidence type="ECO:0000256" key="13">
    <source>
        <dbReference type="ARBA" id="ARBA00023134"/>
    </source>
</evidence>
<evidence type="ECO:0000256" key="15">
    <source>
        <dbReference type="ARBA" id="ARBA00023766"/>
    </source>
</evidence>
<feature type="region of interest" description="Disordered" evidence="17">
    <location>
        <begin position="181"/>
        <end position="218"/>
    </location>
</feature>
<dbReference type="PANTHER" id="PTHR10903:SF64">
    <property type="entry name" value="AIG1 FAMILY PROTEIN, EXPRESSED"/>
    <property type="match status" value="1"/>
</dbReference>
<dbReference type="Pfam" id="PF11886">
    <property type="entry name" value="TOC159_MAD"/>
    <property type="match status" value="1"/>
</dbReference>
<dbReference type="GO" id="GO:0045036">
    <property type="term" value="P:protein targeting to chloroplast"/>
    <property type="evidence" value="ECO:0007669"/>
    <property type="project" value="InterPro"/>
</dbReference>
<feature type="compositionally biased region" description="Basic and acidic residues" evidence="17">
    <location>
        <begin position="638"/>
        <end position="654"/>
    </location>
</feature>
<reference evidence="20 21" key="1">
    <citation type="submission" date="2017-09" db="EMBL/GenBank/DDBJ databases">
        <authorList>
            <consortium name="International Durum Wheat Genome Sequencing Consortium (IDWGSC)"/>
            <person name="Milanesi L."/>
        </authorList>
    </citation>
    <scope>NUCLEOTIDE SEQUENCE [LARGE SCALE GENOMIC DNA]</scope>
    <source>
        <strain evidence="21">cv. Svevo</strain>
    </source>
</reference>
<sequence>MSVLDDGAAFSDLVNLSDMSLMNGGKQGAEDSGAEAVNSVEPEPSIGDAGDTGIVDASEGNVQGSQQEELVELPPAVNSTEEEDAGHEVIDNDSAAKDTKHEVAELPHVVSSTEAEATGPEIRNADSDAKHTMPKHEVVTHSEDASPEHVAARDAPVEPAEVHTNVDSSQFTVDAGHHKVDGETDGDYEPSDEPASVPIVGTNNALESPGKEMEDNVPASKGARFGLDDSDEDQLDGDYEVEELSGKETELFDYAALAELLRAANRSPTQGKAKVFPVETSDPIQPSPTVVGVPRTSAASTHAVDAVADPENTMTDEEKKLYIKVDMARIKYLRLVYRLGYDTEHQEITGVVGGVKFRVIDTPGLGTTVRDGKSNRKMLKSVKKYIKKCPPDIVLYVDRIDTQRQGADDLSLLQCITSVLGLPIWSKAIITLTHSAADPLPEGPSGSPINYEMIVTHRTHALQQSIRQTTNDPRIENPVALVENHHLCRRNMEGEKVLPNGLIWKRLLLLLCYSLKMVAEIDTLSTRRAASPRLFDLRLQMPPLPYFLSSLLQSREHPRRANEQKVESVGSDVDPDELLDDDQEDEEYDQLPPFKPLSKSQVAKLSKEQQKLYFDEYDYRTKLLQKKQLKEQRRRLKEMKESEGNNHDVLVDNDHPDDEYDNDRSLMPDWALPSSFDSDDPVYRYRCLEPATNLLARAVTNPEGWDHDCGFDGVSLQYSHEVAKGFPASMWVQVNKDKREFTIHSESSIAAKHNEYASTLAGLDIQTMMDQLAYTLRGETKFRNTKNNATTGGLSMTLAGNTMVTGAKLEDKLSVGNWLTLVANAGAVSVKGDTAHGVNVVLNLLQKDYPIMGLGLATLGASLVRWHKEWTTAANLDTQFPVGRTSNMAVHVDVNNKLTGRVSIKANSSEHLTIALLGVYAMAMYMWKRTHPRADPNNE</sequence>
<keyword evidence="2" id="KW-0813">Transport</keyword>
<protein>
    <recommendedName>
        <fullName evidence="22">AIG1-type G domain-containing protein</fullName>
    </recommendedName>
</protein>
<comment type="similarity">
    <text evidence="16">Belongs to the TRAFAC class TrmE-Era-EngA-EngB-Septin-like GTPase superfamily. AIG1/Toc34/Toc159-like paraseptin GTPase family. TOC159 subfamily.</text>
</comment>
<dbReference type="GO" id="GO:0009707">
    <property type="term" value="C:chloroplast outer membrane"/>
    <property type="evidence" value="ECO:0007669"/>
    <property type="project" value="UniProtKB-SubCell"/>
</dbReference>
<keyword evidence="9" id="KW-1002">Plastid outer membrane</keyword>
<dbReference type="Gene3D" id="3.40.50.300">
    <property type="entry name" value="P-loop containing nucleotide triphosphate hydrolases"/>
    <property type="match status" value="1"/>
</dbReference>
<evidence type="ECO:0000259" key="19">
    <source>
        <dbReference type="Pfam" id="PF11886"/>
    </source>
</evidence>
<dbReference type="Pfam" id="PF04548">
    <property type="entry name" value="AIG1"/>
    <property type="match status" value="1"/>
</dbReference>
<feature type="compositionally biased region" description="Basic and acidic residues" evidence="17">
    <location>
        <begin position="557"/>
        <end position="566"/>
    </location>
</feature>
<keyword evidence="6" id="KW-0479">Metal-binding</keyword>
<dbReference type="GO" id="GO:0015031">
    <property type="term" value="P:protein transport"/>
    <property type="evidence" value="ECO:0007669"/>
    <property type="project" value="UniProtKB-KW"/>
</dbReference>
<name>A0A9R0XMH5_TRITD</name>
<dbReference type="InterPro" id="IPR005690">
    <property type="entry name" value="Toc86_159"/>
</dbReference>
<evidence type="ECO:0000256" key="8">
    <source>
        <dbReference type="ARBA" id="ARBA00022801"/>
    </source>
</evidence>
<keyword evidence="21" id="KW-1185">Reference proteome</keyword>
<evidence type="ECO:0000313" key="21">
    <source>
        <dbReference type="Proteomes" id="UP000324705"/>
    </source>
</evidence>
<evidence type="ECO:0000256" key="6">
    <source>
        <dbReference type="ARBA" id="ARBA00022723"/>
    </source>
</evidence>
<evidence type="ECO:0000256" key="10">
    <source>
        <dbReference type="ARBA" id="ARBA00022842"/>
    </source>
</evidence>
<evidence type="ECO:0008006" key="22">
    <source>
        <dbReference type="Google" id="ProtNLM"/>
    </source>
</evidence>
<keyword evidence="12" id="KW-1133">Transmembrane helix</keyword>
<comment type="cofactor">
    <cofactor evidence="1">
        <name>Mg(2+)</name>
        <dbReference type="ChEBI" id="CHEBI:18420"/>
    </cofactor>
</comment>
<evidence type="ECO:0000256" key="5">
    <source>
        <dbReference type="ARBA" id="ARBA00022692"/>
    </source>
</evidence>
<evidence type="ECO:0000259" key="18">
    <source>
        <dbReference type="Pfam" id="PF04548"/>
    </source>
</evidence>
<evidence type="ECO:0000256" key="17">
    <source>
        <dbReference type="SAM" id="MobiDB-lite"/>
    </source>
</evidence>
<gene>
    <name evidence="20" type="ORF">TRITD_5Bv1G239100</name>
</gene>
<keyword evidence="14" id="KW-0472">Membrane</keyword>
<keyword evidence="4" id="KW-0934">Plastid</keyword>
<evidence type="ECO:0000256" key="2">
    <source>
        <dbReference type="ARBA" id="ARBA00022448"/>
    </source>
</evidence>
<organism evidence="20 21">
    <name type="scientific">Triticum turgidum subsp. durum</name>
    <name type="common">Durum wheat</name>
    <name type="synonym">Triticum durum</name>
    <dbReference type="NCBI Taxonomy" id="4567"/>
    <lineage>
        <taxon>Eukaryota</taxon>
        <taxon>Viridiplantae</taxon>
        <taxon>Streptophyta</taxon>
        <taxon>Embryophyta</taxon>
        <taxon>Tracheophyta</taxon>
        <taxon>Spermatophyta</taxon>
        <taxon>Magnoliopsida</taxon>
        <taxon>Liliopsida</taxon>
        <taxon>Poales</taxon>
        <taxon>Poaceae</taxon>
        <taxon>BOP clade</taxon>
        <taxon>Pooideae</taxon>
        <taxon>Triticodae</taxon>
        <taxon>Triticeae</taxon>
        <taxon>Triticinae</taxon>
        <taxon>Triticum</taxon>
    </lineage>
</organism>
<feature type="region of interest" description="Disordered" evidence="17">
    <location>
        <begin position="634"/>
        <end position="654"/>
    </location>
</feature>
<evidence type="ECO:0000256" key="16">
    <source>
        <dbReference type="ARBA" id="ARBA00023775"/>
    </source>
</evidence>
<accession>A0A9R0XMH5</accession>
<feature type="region of interest" description="Disordered" evidence="17">
    <location>
        <begin position="557"/>
        <end position="579"/>
    </location>
</feature>
<feature type="domain" description="AIG1-type G" evidence="18">
    <location>
        <begin position="348"/>
        <end position="435"/>
    </location>
</feature>
<evidence type="ECO:0000256" key="12">
    <source>
        <dbReference type="ARBA" id="ARBA00022989"/>
    </source>
</evidence>
<dbReference type="InterPro" id="IPR027417">
    <property type="entry name" value="P-loop_NTPase"/>
</dbReference>
<evidence type="ECO:0000256" key="3">
    <source>
        <dbReference type="ARBA" id="ARBA00022528"/>
    </source>
</evidence>
<keyword evidence="3" id="KW-0150">Chloroplast</keyword>
<dbReference type="GO" id="GO:0003924">
    <property type="term" value="F:GTPase activity"/>
    <property type="evidence" value="ECO:0007669"/>
    <property type="project" value="InterPro"/>
</dbReference>
<dbReference type="GO" id="GO:0005525">
    <property type="term" value="F:GTP binding"/>
    <property type="evidence" value="ECO:0007669"/>
    <property type="project" value="UniProtKB-KW"/>
</dbReference>
<dbReference type="GO" id="GO:0046872">
    <property type="term" value="F:metal ion binding"/>
    <property type="evidence" value="ECO:0007669"/>
    <property type="project" value="UniProtKB-KW"/>
</dbReference>
<feature type="region of interest" description="Disordered" evidence="17">
    <location>
        <begin position="21"/>
        <end position="131"/>
    </location>
</feature>
<keyword evidence="8" id="KW-0378">Hydrolase</keyword>
<feature type="compositionally biased region" description="Basic and acidic residues" evidence="17">
    <location>
        <begin position="86"/>
        <end position="105"/>
    </location>
</feature>